<protein>
    <submittedName>
        <fullName evidence="1">Uncharacterized protein</fullName>
    </submittedName>
</protein>
<reference evidence="2" key="1">
    <citation type="journal article" date="2019" name="Int. J. Syst. Evol. Microbiol.">
        <title>The Global Catalogue of Microorganisms (GCM) 10K type strain sequencing project: providing services to taxonomists for standard genome sequencing and annotation.</title>
        <authorList>
            <consortium name="The Broad Institute Genomics Platform"/>
            <consortium name="The Broad Institute Genome Sequencing Center for Infectious Disease"/>
            <person name="Wu L."/>
            <person name="Ma J."/>
        </authorList>
    </citation>
    <scope>NUCLEOTIDE SEQUENCE [LARGE SCALE GENOMIC DNA]</scope>
    <source>
        <strain evidence="2">CCUG 57263</strain>
    </source>
</reference>
<evidence type="ECO:0000313" key="1">
    <source>
        <dbReference type="EMBL" id="MFD0868808.1"/>
    </source>
</evidence>
<name>A0ABW3D5T8_9BACL</name>
<gene>
    <name evidence="1" type="ORF">ACFQ03_06570</name>
</gene>
<dbReference type="EMBL" id="JBHTIU010000023">
    <property type="protein sequence ID" value="MFD0868808.1"/>
    <property type="molecule type" value="Genomic_DNA"/>
</dbReference>
<dbReference type="RefSeq" id="WP_379286957.1">
    <property type="nucleotide sequence ID" value="NZ_JBHTIU010000023.1"/>
</dbReference>
<evidence type="ECO:0000313" key="2">
    <source>
        <dbReference type="Proteomes" id="UP001597120"/>
    </source>
</evidence>
<keyword evidence="2" id="KW-1185">Reference proteome</keyword>
<dbReference type="Proteomes" id="UP001597120">
    <property type="component" value="Unassembled WGS sequence"/>
</dbReference>
<comment type="caution">
    <text evidence="1">The sequence shown here is derived from an EMBL/GenBank/DDBJ whole genome shotgun (WGS) entry which is preliminary data.</text>
</comment>
<organism evidence="1 2">
    <name type="scientific">Paenibacillus residui</name>
    <dbReference type="NCBI Taxonomy" id="629724"/>
    <lineage>
        <taxon>Bacteria</taxon>
        <taxon>Bacillati</taxon>
        <taxon>Bacillota</taxon>
        <taxon>Bacilli</taxon>
        <taxon>Bacillales</taxon>
        <taxon>Paenibacillaceae</taxon>
        <taxon>Paenibacillus</taxon>
    </lineage>
</organism>
<sequence length="57" mass="6596">MEKDKHYAVEELEQAIALLTAVQHRLRRLKSLQSTRLLLALEEVREVHAILTEESEG</sequence>
<proteinExistence type="predicted"/>
<accession>A0ABW3D5T8</accession>